<dbReference type="SUPFAM" id="SSF53756">
    <property type="entry name" value="UDP-Glycosyltransferase/glycogen phosphorylase"/>
    <property type="match status" value="1"/>
</dbReference>
<sequence length="327" mass="37219">MDICIRADGGSTIGMGHIMRTLVLGKKLKEKHKIFYACRVDNPLSDKYSLGIEKVKSEGFEVFKLNEDSFKKDILKVKADCIITDSYDVDEDYFDIVKNAFKISGCLDDEKICNYFNVDFLINQNTYALSLDYKVNFNTELMLGTEYVILRDEFRNLKEKNIEKNIKKIMVTVGGSDNNNLTENIIKSLKEINDVILYIVIGPAFKYVENLKKYEGKNLKLCFKANMSYLMQKCDLAITSCGSTLYEVCASGIPTLGIIVAENQRLAAESMDKLGVISYSSIEDLYKNIINFSFDDRVKMNKIMTRIVDGKGIERIVDKIEKIGDKL</sequence>
<accession>A0A1M6AWM3</accession>
<evidence type="ECO:0000313" key="4">
    <source>
        <dbReference type="EMBL" id="SHI40885.1"/>
    </source>
</evidence>
<proteinExistence type="predicted"/>
<name>A0A1M6AWM3_9CLOT</name>
<gene>
    <name evidence="4" type="ORF">SAMN02745163_00197</name>
</gene>
<dbReference type="Proteomes" id="UP000184310">
    <property type="component" value="Unassembled WGS sequence"/>
</dbReference>
<feature type="binding site" evidence="2">
    <location>
        <position position="151"/>
    </location>
    <ligand>
        <name>substrate</name>
    </ligand>
</feature>
<dbReference type="PANTHER" id="PTHR21015">
    <property type="entry name" value="UDP-N-ACETYLGLUCOSAMINE--N-ACETYLMURAMYL-(PENTAPEPTIDE) PYROPHOSPHORYL-UNDECAPRENOL N-ACETYLGLUCOSAMINE TRANSFERASE 1"/>
    <property type="match status" value="1"/>
</dbReference>
<evidence type="ECO:0000313" key="5">
    <source>
        <dbReference type="Proteomes" id="UP000184310"/>
    </source>
</evidence>
<dbReference type="NCBIfam" id="TIGR03590">
    <property type="entry name" value="PseG"/>
    <property type="match status" value="1"/>
</dbReference>
<dbReference type="Gene3D" id="3.40.50.2000">
    <property type="entry name" value="Glycogen Phosphorylase B"/>
    <property type="match status" value="1"/>
</dbReference>
<dbReference type="Gene3D" id="3.40.50.11190">
    <property type="match status" value="1"/>
</dbReference>
<feature type="binding site" evidence="2">
    <location>
        <position position="247"/>
    </location>
    <ligand>
        <name>substrate</name>
    </ligand>
</feature>
<dbReference type="InterPro" id="IPR007235">
    <property type="entry name" value="Glyco_trans_28_C"/>
</dbReference>
<evidence type="ECO:0000256" key="1">
    <source>
        <dbReference type="PIRSR" id="PIRSR620023-1"/>
    </source>
</evidence>
<organism evidence="4 5">
    <name type="scientific">Clostridium cavendishii DSM 21758</name>
    <dbReference type="NCBI Taxonomy" id="1121302"/>
    <lineage>
        <taxon>Bacteria</taxon>
        <taxon>Bacillati</taxon>
        <taxon>Bacillota</taxon>
        <taxon>Clostridia</taxon>
        <taxon>Eubacteriales</taxon>
        <taxon>Clostridiaceae</taxon>
        <taxon>Clostridium</taxon>
    </lineage>
</organism>
<dbReference type="GO" id="GO:0016787">
    <property type="term" value="F:hydrolase activity"/>
    <property type="evidence" value="ECO:0007669"/>
    <property type="project" value="UniProtKB-KW"/>
</dbReference>
<dbReference type="EMBL" id="FQZB01000003">
    <property type="protein sequence ID" value="SHI40885.1"/>
    <property type="molecule type" value="Genomic_DNA"/>
</dbReference>
<dbReference type="Pfam" id="PF04101">
    <property type="entry name" value="Glyco_tran_28_C"/>
    <property type="match status" value="1"/>
</dbReference>
<keyword evidence="4" id="KW-0378">Hydrolase</keyword>
<dbReference type="OrthoDB" id="9805604at2"/>
<evidence type="ECO:0000256" key="2">
    <source>
        <dbReference type="PIRSR" id="PIRSR620023-2"/>
    </source>
</evidence>
<reference evidence="4 5" key="1">
    <citation type="submission" date="2016-11" db="EMBL/GenBank/DDBJ databases">
        <authorList>
            <person name="Jaros S."/>
            <person name="Januszkiewicz K."/>
            <person name="Wedrychowicz H."/>
        </authorList>
    </citation>
    <scope>NUCLEOTIDE SEQUENCE [LARGE SCALE GENOMIC DNA]</scope>
    <source>
        <strain evidence="4 5">DSM 21758</strain>
    </source>
</reference>
<dbReference type="STRING" id="1121302.SAMN02745163_00197"/>
<evidence type="ECO:0000259" key="3">
    <source>
        <dbReference type="Pfam" id="PF04101"/>
    </source>
</evidence>
<dbReference type="PANTHER" id="PTHR21015:SF22">
    <property type="entry name" value="GLYCOSYLTRANSFERASE"/>
    <property type="match status" value="1"/>
</dbReference>
<feature type="active site" description="Proton acceptor" evidence="1">
    <location>
        <position position="17"/>
    </location>
</feature>
<dbReference type="RefSeq" id="WP_072984372.1">
    <property type="nucleotide sequence ID" value="NZ_FQZB01000003.1"/>
</dbReference>
<dbReference type="InterPro" id="IPR020023">
    <property type="entry name" value="PseG"/>
</dbReference>
<dbReference type="GO" id="GO:0016758">
    <property type="term" value="F:hexosyltransferase activity"/>
    <property type="evidence" value="ECO:0007669"/>
    <property type="project" value="InterPro"/>
</dbReference>
<dbReference type="AlphaFoldDB" id="A0A1M6AWM3"/>
<protein>
    <submittedName>
        <fullName evidence="4">UDP-2,4-diacetamido-2,4,6-trideoxy-beta-L-altropyranose hydrolase</fullName>
    </submittedName>
</protein>
<keyword evidence="5" id="KW-1185">Reference proteome</keyword>
<feature type="domain" description="Glycosyl transferase family 28 C-terminal" evidence="3">
    <location>
        <begin position="169"/>
        <end position="272"/>
    </location>
</feature>